<dbReference type="Proteomes" id="UP000245207">
    <property type="component" value="Unassembled WGS sequence"/>
</dbReference>
<feature type="region of interest" description="Disordered" evidence="1">
    <location>
        <begin position="68"/>
        <end position="98"/>
    </location>
</feature>
<gene>
    <name evidence="2" type="ORF">CTI12_AA586850</name>
</gene>
<protein>
    <submittedName>
        <fullName evidence="2">Glucose inhibited division protein A</fullName>
    </submittedName>
</protein>
<proteinExistence type="predicted"/>
<evidence type="ECO:0000313" key="2">
    <source>
        <dbReference type="EMBL" id="PWA34674.1"/>
    </source>
</evidence>
<reference evidence="2 3" key="1">
    <citation type="journal article" date="2018" name="Mol. Plant">
        <title>The genome of Artemisia annua provides insight into the evolution of Asteraceae family and artemisinin biosynthesis.</title>
        <authorList>
            <person name="Shen Q."/>
            <person name="Zhang L."/>
            <person name="Liao Z."/>
            <person name="Wang S."/>
            <person name="Yan T."/>
            <person name="Shi P."/>
            <person name="Liu M."/>
            <person name="Fu X."/>
            <person name="Pan Q."/>
            <person name="Wang Y."/>
            <person name="Lv Z."/>
            <person name="Lu X."/>
            <person name="Zhang F."/>
            <person name="Jiang W."/>
            <person name="Ma Y."/>
            <person name="Chen M."/>
            <person name="Hao X."/>
            <person name="Li L."/>
            <person name="Tang Y."/>
            <person name="Lv G."/>
            <person name="Zhou Y."/>
            <person name="Sun X."/>
            <person name="Brodelius P.E."/>
            <person name="Rose J.K.C."/>
            <person name="Tang K."/>
        </authorList>
    </citation>
    <scope>NUCLEOTIDE SEQUENCE [LARGE SCALE GENOMIC DNA]</scope>
    <source>
        <strain evidence="3">cv. Huhao1</strain>
        <tissue evidence="2">Leaf</tissue>
    </source>
</reference>
<sequence>MLNSRLTPLDHEIGLVNDKIWTLYQDKQARISEEKKRLKSVRVTSKTSHQVLKLKRKENLFASAHAMIKNHPNPTSNSKTTVTPTPMGVSTDIHRSIS</sequence>
<feature type="compositionally biased region" description="Polar residues" evidence="1">
    <location>
        <begin position="72"/>
        <end position="84"/>
    </location>
</feature>
<dbReference type="EMBL" id="PKPP01021915">
    <property type="protein sequence ID" value="PWA34674.1"/>
    <property type="molecule type" value="Genomic_DNA"/>
</dbReference>
<name>A0A2U1KD24_ARTAN</name>
<dbReference type="STRING" id="35608.A0A2U1KD24"/>
<dbReference type="OrthoDB" id="3329at2759"/>
<evidence type="ECO:0000313" key="3">
    <source>
        <dbReference type="Proteomes" id="UP000245207"/>
    </source>
</evidence>
<comment type="caution">
    <text evidence="2">The sequence shown here is derived from an EMBL/GenBank/DDBJ whole genome shotgun (WGS) entry which is preliminary data.</text>
</comment>
<keyword evidence="3" id="KW-1185">Reference proteome</keyword>
<evidence type="ECO:0000256" key="1">
    <source>
        <dbReference type="SAM" id="MobiDB-lite"/>
    </source>
</evidence>
<accession>A0A2U1KD24</accession>
<organism evidence="2 3">
    <name type="scientific">Artemisia annua</name>
    <name type="common">Sweet wormwood</name>
    <dbReference type="NCBI Taxonomy" id="35608"/>
    <lineage>
        <taxon>Eukaryota</taxon>
        <taxon>Viridiplantae</taxon>
        <taxon>Streptophyta</taxon>
        <taxon>Embryophyta</taxon>
        <taxon>Tracheophyta</taxon>
        <taxon>Spermatophyta</taxon>
        <taxon>Magnoliopsida</taxon>
        <taxon>eudicotyledons</taxon>
        <taxon>Gunneridae</taxon>
        <taxon>Pentapetalae</taxon>
        <taxon>asterids</taxon>
        <taxon>campanulids</taxon>
        <taxon>Asterales</taxon>
        <taxon>Asteraceae</taxon>
        <taxon>Asteroideae</taxon>
        <taxon>Anthemideae</taxon>
        <taxon>Artemisiinae</taxon>
        <taxon>Artemisia</taxon>
    </lineage>
</organism>
<dbReference type="AlphaFoldDB" id="A0A2U1KD24"/>